<feature type="transmembrane region" description="Helical" evidence="2">
    <location>
        <begin position="12"/>
        <end position="32"/>
    </location>
</feature>
<evidence type="ECO:0000313" key="4">
    <source>
        <dbReference type="Proteomes" id="UP001500851"/>
    </source>
</evidence>
<feature type="region of interest" description="Disordered" evidence="1">
    <location>
        <begin position="73"/>
        <end position="95"/>
    </location>
</feature>
<sequence length="179" mass="18566">MPQSRGRHAPSNARWVAWTGLSLGAVGAAALWCWERPLGLAHGPLFFVVVALTALSAGAAVIAMLRRLGADQRSGGSAAERPAAEGPDASQRTPPEPLPGLLPELLLGIALLVCGGLAALFFLLPTNDDDPWIPWAASALIFVALAIRPIRGYLRVRGARHGRAGRAGSAGSAGSADRR</sequence>
<keyword evidence="2" id="KW-0812">Transmembrane</keyword>
<keyword evidence="2" id="KW-0472">Membrane</keyword>
<dbReference type="EMBL" id="BAAAOB010000001">
    <property type="protein sequence ID" value="GAA1778270.1"/>
    <property type="molecule type" value="Genomic_DNA"/>
</dbReference>
<evidence type="ECO:0000256" key="2">
    <source>
        <dbReference type="SAM" id="Phobius"/>
    </source>
</evidence>
<dbReference type="Proteomes" id="UP001500851">
    <property type="component" value="Unassembled WGS sequence"/>
</dbReference>
<proteinExistence type="predicted"/>
<evidence type="ECO:0000313" key="3">
    <source>
        <dbReference type="EMBL" id="GAA1778270.1"/>
    </source>
</evidence>
<name>A0ABN2L898_9MICO</name>
<reference evidence="3 4" key="1">
    <citation type="journal article" date="2019" name="Int. J. Syst. Evol. Microbiol.">
        <title>The Global Catalogue of Microorganisms (GCM) 10K type strain sequencing project: providing services to taxonomists for standard genome sequencing and annotation.</title>
        <authorList>
            <consortium name="The Broad Institute Genomics Platform"/>
            <consortium name="The Broad Institute Genome Sequencing Center for Infectious Disease"/>
            <person name="Wu L."/>
            <person name="Ma J."/>
        </authorList>
    </citation>
    <scope>NUCLEOTIDE SEQUENCE [LARGE SCALE GENOMIC DNA]</scope>
    <source>
        <strain evidence="3 4">JCM 14736</strain>
    </source>
</reference>
<feature type="transmembrane region" description="Helical" evidence="2">
    <location>
        <begin position="105"/>
        <end position="126"/>
    </location>
</feature>
<comment type="caution">
    <text evidence="3">The sequence shown here is derived from an EMBL/GenBank/DDBJ whole genome shotgun (WGS) entry which is preliminary data.</text>
</comment>
<organism evidence="3 4">
    <name type="scientific">Leucobacter iarius</name>
    <dbReference type="NCBI Taxonomy" id="333963"/>
    <lineage>
        <taxon>Bacteria</taxon>
        <taxon>Bacillati</taxon>
        <taxon>Actinomycetota</taxon>
        <taxon>Actinomycetes</taxon>
        <taxon>Micrococcales</taxon>
        <taxon>Microbacteriaceae</taxon>
        <taxon>Leucobacter</taxon>
    </lineage>
</organism>
<feature type="transmembrane region" description="Helical" evidence="2">
    <location>
        <begin position="44"/>
        <end position="65"/>
    </location>
</feature>
<gene>
    <name evidence="3" type="ORF">GCM10009768_03710</name>
</gene>
<keyword evidence="2" id="KW-1133">Transmembrane helix</keyword>
<evidence type="ECO:0000256" key="1">
    <source>
        <dbReference type="SAM" id="MobiDB-lite"/>
    </source>
</evidence>
<feature type="transmembrane region" description="Helical" evidence="2">
    <location>
        <begin position="132"/>
        <end position="150"/>
    </location>
</feature>
<keyword evidence="4" id="KW-1185">Reference proteome</keyword>
<dbReference type="RefSeq" id="WP_344028597.1">
    <property type="nucleotide sequence ID" value="NZ_BAAAOB010000001.1"/>
</dbReference>
<protein>
    <submittedName>
        <fullName evidence="3">Uncharacterized protein</fullName>
    </submittedName>
</protein>
<accession>A0ABN2L898</accession>